<evidence type="ECO:0000259" key="2">
    <source>
        <dbReference type="Pfam" id="PF04149"/>
    </source>
</evidence>
<dbReference type="RefSeq" id="WP_344436825.1">
    <property type="nucleotide sequence ID" value="NZ_BAAASL010000015.1"/>
</dbReference>
<dbReference type="InterPro" id="IPR007278">
    <property type="entry name" value="DUF397"/>
</dbReference>
<keyword evidence="4" id="KW-1185">Reference proteome</keyword>
<protein>
    <recommendedName>
        <fullName evidence="2">DUF397 domain-containing protein</fullName>
    </recommendedName>
</protein>
<accession>A0ABP6GB11</accession>
<feature type="region of interest" description="Disordered" evidence="1">
    <location>
        <begin position="1"/>
        <end position="23"/>
    </location>
</feature>
<dbReference type="Pfam" id="PF04149">
    <property type="entry name" value="DUF397"/>
    <property type="match status" value="1"/>
</dbReference>
<proteinExistence type="predicted"/>
<comment type="caution">
    <text evidence="3">The sequence shown here is derived from an EMBL/GenBank/DDBJ whole genome shotgun (WGS) entry which is preliminary data.</text>
</comment>
<evidence type="ECO:0000256" key="1">
    <source>
        <dbReference type="SAM" id="MobiDB-lite"/>
    </source>
</evidence>
<feature type="domain" description="DUF397" evidence="2">
    <location>
        <begin position="13"/>
        <end position="64"/>
    </location>
</feature>
<organism evidence="3 4">
    <name type="scientific">Streptomyces luteosporeus</name>
    <dbReference type="NCBI Taxonomy" id="173856"/>
    <lineage>
        <taxon>Bacteria</taxon>
        <taxon>Bacillati</taxon>
        <taxon>Actinomycetota</taxon>
        <taxon>Actinomycetes</taxon>
        <taxon>Kitasatosporales</taxon>
        <taxon>Streptomycetaceae</taxon>
        <taxon>Streptomyces</taxon>
    </lineage>
</organism>
<evidence type="ECO:0000313" key="4">
    <source>
        <dbReference type="Proteomes" id="UP001500886"/>
    </source>
</evidence>
<dbReference type="EMBL" id="BAAASL010000015">
    <property type="protein sequence ID" value="GAA2720447.1"/>
    <property type="molecule type" value="Genomic_DNA"/>
</dbReference>
<gene>
    <name evidence="3" type="ORF">GCM10010315_40890</name>
</gene>
<dbReference type="Proteomes" id="UP001500886">
    <property type="component" value="Unassembled WGS sequence"/>
</dbReference>
<sequence length="68" mass="7229">MTPSKHTIDLSSAAWRKSSHSDGGNGCVEVADGYTGFMPVRDSKTPSGPAIIFPANSWSTFISNIVNE</sequence>
<evidence type="ECO:0000313" key="3">
    <source>
        <dbReference type="EMBL" id="GAA2720447.1"/>
    </source>
</evidence>
<reference evidence="4" key="1">
    <citation type="journal article" date="2019" name="Int. J. Syst. Evol. Microbiol.">
        <title>The Global Catalogue of Microorganisms (GCM) 10K type strain sequencing project: providing services to taxonomists for standard genome sequencing and annotation.</title>
        <authorList>
            <consortium name="The Broad Institute Genomics Platform"/>
            <consortium name="The Broad Institute Genome Sequencing Center for Infectious Disease"/>
            <person name="Wu L."/>
            <person name="Ma J."/>
        </authorList>
    </citation>
    <scope>NUCLEOTIDE SEQUENCE [LARGE SCALE GENOMIC DNA]</scope>
    <source>
        <strain evidence="4">JCM 4542</strain>
    </source>
</reference>
<name>A0ABP6GB11_9ACTN</name>